<accession>A0A545ANV8</accession>
<proteinExistence type="predicted"/>
<protein>
    <submittedName>
        <fullName evidence="4">GNAT family N-acetyltransferase</fullName>
    </submittedName>
</protein>
<feature type="domain" description="N-acetyltransferase" evidence="3">
    <location>
        <begin position="8"/>
        <end position="161"/>
    </location>
</feature>
<dbReference type="OrthoDB" id="9789603at2"/>
<dbReference type="PANTHER" id="PTHR43877:SF2">
    <property type="entry name" value="AMINOALKYLPHOSPHONATE N-ACETYLTRANSFERASE-RELATED"/>
    <property type="match status" value="1"/>
</dbReference>
<dbReference type="SUPFAM" id="SSF55729">
    <property type="entry name" value="Acyl-CoA N-acyltransferases (Nat)"/>
    <property type="match status" value="1"/>
</dbReference>
<evidence type="ECO:0000256" key="1">
    <source>
        <dbReference type="ARBA" id="ARBA00022679"/>
    </source>
</evidence>
<evidence type="ECO:0000259" key="3">
    <source>
        <dbReference type="PROSITE" id="PS51186"/>
    </source>
</evidence>
<keyword evidence="1 4" id="KW-0808">Transferase</keyword>
<dbReference type="Pfam" id="PF00583">
    <property type="entry name" value="Acetyltransf_1"/>
    <property type="match status" value="1"/>
</dbReference>
<organism evidence="4 5">
    <name type="scientific">Cryptosporangium phraense</name>
    <dbReference type="NCBI Taxonomy" id="2593070"/>
    <lineage>
        <taxon>Bacteria</taxon>
        <taxon>Bacillati</taxon>
        <taxon>Actinomycetota</taxon>
        <taxon>Actinomycetes</taxon>
        <taxon>Cryptosporangiales</taxon>
        <taxon>Cryptosporangiaceae</taxon>
        <taxon>Cryptosporangium</taxon>
    </lineage>
</organism>
<dbReference type="InParanoid" id="A0A545ANV8"/>
<evidence type="ECO:0000256" key="2">
    <source>
        <dbReference type="ARBA" id="ARBA00023315"/>
    </source>
</evidence>
<evidence type="ECO:0000313" key="4">
    <source>
        <dbReference type="EMBL" id="TQS43018.1"/>
    </source>
</evidence>
<comment type="caution">
    <text evidence="4">The sequence shown here is derived from an EMBL/GenBank/DDBJ whole genome shotgun (WGS) entry which is preliminary data.</text>
</comment>
<dbReference type="InterPro" id="IPR000182">
    <property type="entry name" value="GNAT_dom"/>
</dbReference>
<dbReference type="EMBL" id="VIRS01000015">
    <property type="protein sequence ID" value="TQS43018.1"/>
    <property type="molecule type" value="Genomic_DNA"/>
</dbReference>
<name>A0A545ANV8_9ACTN</name>
<dbReference type="RefSeq" id="WP_142706503.1">
    <property type="nucleotide sequence ID" value="NZ_VIRS01000015.1"/>
</dbReference>
<dbReference type="PANTHER" id="PTHR43877">
    <property type="entry name" value="AMINOALKYLPHOSPHONATE N-ACETYLTRANSFERASE-RELATED-RELATED"/>
    <property type="match status" value="1"/>
</dbReference>
<dbReference type="Gene3D" id="3.40.630.30">
    <property type="match status" value="1"/>
</dbReference>
<dbReference type="InterPro" id="IPR016181">
    <property type="entry name" value="Acyl_CoA_acyltransferase"/>
</dbReference>
<sequence>MDIEGVTVDLRRARRDDLPELLALLAADQLGTHRENPDDPAPYEAAFAAIDADPAQLLVAAEADGRVIGTFQLTIIPGLARRGARRAQIEAVRVAAEYRGRGLGAAMMRWAIDEARRRGCALVQLTSDKSRTDAHRFYERLGFARSHDGFKLRLSEADALA</sequence>
<reference evidence="4 5" key="1">
    <citation type="submission" date="2019-07" db="EMBL/GenBank/DDBJ databases">
        <title>Cryptosporangium phraense sp. nov., isolated from plant litter.</title>
        <authorList>
            <person name="Suriyachadkun C."/>
        </authorList>
    </citation>
    <scope>NUCLEOTIDE SEQUENCE [LARGE SCALE GENOMIC DNA]</scope>
    <source>
        <strain evidence="4 5">A-T 5661</strain>
    </source>
</reference>
<dbReference type="PROSITE" id="PS51186">
    <property type="entry name" value="GNAT"/>
    <property type="match status" value="1"/>
</dbReference>
<dbReference type="GO" id="GO:0016747">
    <property type="term" value="F:acyltransferase activity, transferring groups other than amino-acyl groups"/>
    <property type="evidence" value="ECO:0007669"/>
    <property type="project" value="InterPro"/>
</dbReference>
<dbReference type="AlphaFoldDB" id="A0A545ANV8"/>
<dbReference type="CDD" id="cd04301">
    <property type="entry name" value="NAT_SF"/>
    <property type="match status" value="1"/>
</dbReference>
<dbReference type="InterPro" id="IPR050832">
    <property type="entry name" value="Bact_Acetyltransf"/>
</dbReference>
<keyword evidence="2" id="KW-0012">Acyltransferase</keyword>
<dbReference type="Proteomes" id="UP000317982">
    <property type="component" value="Unassembled WGS sequence"/>
</dbReference>
<keyword evidence="5" id="KW-1185">Reference proteome</keyword>
<gene>
    <name evidence="4" type="ORF">FL583_21525</name>
</gene>
<evidence type="ECO:0000313" key="5">
    <source>
        <dbReference type="Proteomes" id="UP000317982"/>
    </source>
</evidence>